<dbReference type="EMBL" id="CALNXK010000026">
    <property type="protein sequence ID" value="CAH3113683.1"/>
    <property type="molecule type" value="Genomic_DNA"/>
</dbReference>
<organism evidence="1 2">
    <name type="scientific">Porites lobata</name>
    <dbReference type="NCBI Taxonomy" id="104759"/>
    <lineage>
        <taxon>Eukaryota</taxon>
        <taxon>Metazoa</taxon>
        <taxon>Cnidaria</taxon>
        <taxon>Anthozoa</taxon>
        <taxon>Hexacorallia</taxon>
        <taxon>Scleractinia</taxon>
        <taxon>Fungiina</taxon>
        <taxon>Poritidae</taxon>
        <taxon>Porites</taxon>
    </lineage>
</organism>
<keyword evidence="2" id="KW-1185">Reference proteome</keyword>
<accession>A0ABN8NLB1</accession>
<reference evidence="1 2" key="1">
    <citation type="submission" date="2022-05" db="EMBL/GenBank/DDBJ databases">
        <authorList>
            <consortium name="Genoscope - CEA"/>
            <person name="William W."/>
        </authorList>
    </citation>
    <scope>NUCLEOTIDE SEQUENCE [LARGE SCALE GENOMIC DNA]</scope>
</reference>
<evidence type="ECO:0000313" key="2">
    <source>
        <dbReference type="Proteomes" id="UP001159405"/>
    </source>
</evidence>
<protein>
    <submittedName>
        <fullName evidence="1">Uncharacterized protein</fullName>
    </submittedName>
</protein>
<dbReference type="Proteomes" id="UP001159405">
    <property type="component" value="Unassembled WGS sequence"/>
</dbReference>
<evidence type="ECO:0000313" key="1">
    <source>
        <dbReference type="EMBL" id="CAH3113683.1"/>
    </source>
</evidence>
<sequence>MEFPSGKPERFNEINKNLHVLVKHRNVTAVQASFKIINSKQTKQPCIAIYVLGKGSIPVGEIELPRTLGGYDVDVVDGFWFRTDENDPWRSKEGQEQCEVLCLGASIGIQGEEGCGTLGAIVEGDGNFYALSCDHVMKHPQKLEIIHPAADDYLNYLNYHLKQCGKQIQYIIKREQCFILDSQFSFGIFKELKMLETKFQQLKSIKEDHYDQD</sequence>
<comment type="caution">
    <text evidence="1">The sequence shown here is derived from an EMBL/GenBank/DDBJ whole genome shotgun (WGS) entry which is preliminary data.</text>
</comment>
<gene>
    <name evidence="1" type="ORF">PLOB_00022277</name>
</gene>
<name>A0ABN8NLB1_9CNID</name>
<proteinExistence type="predicted"/>